<feature type="domain" description="Vitellogenin" evidence="1">
    <location>
        <begin position="56"/>
        <end position="580"/>
    </location>
</feature>
<dbReference type="Pfam" id="PF01347">
    <property type="entry name" value="Vitellogenin_N"/>
    <property type="match status" value="1"/>
</dbReference>
<proteinExistence type="predicted"/>
<dbReference type="InterPro" id="IPR001747">
    <property type="entry name" value="Vitellogenin_N"/>
</dbReference>
<evidence type="ECO:0000313" key="2">
    <source>
        <dbReference type="EMBL" id="QSQ28465.1"/>
    </source>
</evidence>
<accession>A0ABX7PDB3</accession>
<keyword evidence="3" id="KW-1185">Reference proteome</keyword>
<evidence type="ECO:0000313" key="3">
    <source>
        <dbReference type="Proteomes" id="UP000662747"/>
    </source>
</evidence>
<reference evidence="2 3" key="1">
    <citation type="submission" date="2021-02" db="EMBL/GenBank/DDBJ databases">
        <title>De Novo genome assembly of isolated myxobacteria.</title>
        <authorList>
            <person name="Stevens D.C."/>
        </authorList>
    </citation>
    <scope>NUCLEOTIDE SEQUENCE [LARGE SCALE GENOMIC DNA]</scope>
    <source>
        <strain evidence="3">SCPEA02</strain>
    </source>
</reference>
<dbReference type="SMART" id="SM00638">
    <property type="entry name" value="LPD_N"/>
    <property type="match status" value="1"/>
</dbReference>
<organism evidence="2 3">
    <name type="scientific">Pyxidicoccus parkwayensis</name>
    <dbReference type="NCBI Taxonomy" id="2813578"/>
    <lineage>
        <taxon>Bacteria</taxon>
        <taxon>Pseudomonadati</taxon>
        <taxon>Myxococcota</taxon>
        <taxon>Myxococcia</taxon>
        <taxon>Myxococcales</taxon>
        <taxon>Cystobacterineae</taxon>
        <taxon>Myxococcaceae</taxon>
        <taxon>Pyxidicoccus</taxon>
    </lineage>
</organism>
<name>A0ABX7PDB3_9BACT</name>
<evidence type="ECO:0000259" key="1">
    <source>
        <dbReference type="SMART" id="SM00638"/>
    </source>
</evidence>
<sequence length="621" mass="67185">MKSLLLVCAILAAAGLWRVWAGTGRERTTDTKAGPLPEPRPVEVVRQGVKGKQRLLTPGQRHRYTFALDTRTTEDTEGGPHTAHTGWGGELALTYLGEEGGQHLFQGRFMPLRVEAEAGETPVLSEATRRGFQAMFEQPVYVAQDARGRVVAVHFDATQDVTARRFVRSLLASTQFVAEDGATWSTEESDTTGDFESEYRAGGSANSYTKTKRRYLRVGTSVPTAAASPRAVPKLRGHLAFTLFEDGNVKEAAGSDVVETVTGSLHVRAETRVALTSVGVDQQSLSLRDFQTVRASLRAERLTAREPTELPTPAEDRQLVGNAKPVALMKQLAREPRTGTRDTARARLAALFRLEPSEANRAALQVRQGELSVALSEQVVEALGSAGTREAQRALVTVLEDARVRRETVEHAAKVATLMERPTAEFAEALILMADGARDEGLRNTAALAVGSVLKELEPMEPARSHELLERMLRRCHAQAVGRVVCLKMLTNAGTPGGLAYAKSSLLHPSPMVRGTATETLRMIPGAEVDALLDQVLLGDPSPRVRALAVAAISQRVAGPHLQTAALSLRAEASEQVRLELVRMLGGWKSVDEVVAALLRDVADNDASERVRRLAATVLAE</sequence>
<dbReference type="InterPro" id="IPR011030">
    <property type="entry name" value="Lipovitellin_superhlx_dom"/>
</dbReference>
<dbReference type="Proteomes" id="UP000662747">
    <property type="component" value="Chromosome"/>
</dbReference>
<dbReference type="SUPFAM" id="SSF48431">
    <property type="entry name" value="Lipovitellin-phosvitin complex, superhelical domain"/>
    <property type="match status" value="1"/>
</dbReference>
<dbReference type="Gene3D" id="1.25.10.20">
    <property type="entry name" value="Vitellinogen, superhelical"/>
    <property type="match status" value="1"/>
</dbReference>
<protein>
    <submittedName>
        <fullName evidence="2">HEAT repeat domain-containing protein</fullName>
    </submittedName>
</protein>
<gene>
    <name evidence="2" type="ORF">JY651_40880</name>
</gene>
<dbReference type="EMBL" id="CP071090">
    <property type="protein sequence ID" value="QSQ28465.1"/>
    <property type="molecule type" value="Genomic_DNA"/>
</dbReference>